<evidence type="ECO:0000313" key="2">
    <source>
        <dbReference type="Proteomes" id="UP000290288"/>
    </source>
</evidence>
<protein>
    <submittedName>
        <fullName evidence="1">Uncharacterized protein</fullName>
    </submittedName>
</protein>
<dbReference type="Proteomes" id="UP000290288">
    <property type="component" value="Unassembled WGS sequence"/>
</dbReference>
<dbReference type="EMBL" id="SDEE01000308">
    <property type="protein sequence ID" value="RXW17858.1"/>
    <property type="molecule type" value="Genomic_DNA"/>
</dbReference>
<dbReference type="AlphaFoldDB" id="A0A4V1Q3A0"/>
<proteinExistence type="predicted"/>
<sequence length="154" mass="17609">MASESVVSKKFWLDLIAIENLGVEPMTSGNSIRGRAQNAGLTPSKTTDYTSTYMRAGKERTEAQAKDETYDYYVLLRFMSLSKVMLTIERGTSVIDVAYDPVYKHRVRNFGISVYLLDVWWIGYPNAFQGWERGTSESVQLNFMQGLRGRIRRS</sequence>
<keyword evidence="2" id="KW-1185">Reference proteome</keyword>
<comment type="caution">
    <text evidence="1">The sequence shown here is derived from an EMBL/GenBank/DDBJ whole genome shotgun (WGS) entry which is preliminary data.</text>
</comment>
<accession>A0A4V1Q3A0</accession>
<name>A0A4V1Q3A0_9AGAR</name>
<evidence type="ECO:0000313" key="1">
    <source>
        <dbReference type="EMBL" id="RXW17858.1"/>
    </source>
</evidence>
<reference evidence="1 2" key="1">
    <citation type="submission" date="2019-01" db="EMBL/GenBank/DDBJ databases">
        <title>Draft genome sequence of Psathyrella aberdarensis IHI B618.</title>
        <authorList>
            <person name="Buettner E."/>
            <person name="Kellner H."/>
        </authorList>
    </citation>
    <scope>NUCLEOTIDE SEQUENCE [LARGE SCALE GENOMIC DNA]</scope>
    <source>
        <strain evidence="1 2">IHI B618</strain>
    </source>
</reference>
<organism evidence="1 2">
    <name type="scientific">Candolleomyces aberdarensis</name>
    <dbReference type="NCBI Taxonomy" id="2316362"/>
    <lineage>
        <taxon>Eukaryota</taxon>
        <taxon>Fungi</taxon>
        <taxon>Dikarya</taxon>
        <taxon>Basidiomycota</taxon>
        <taxon>Agaricomycotina</taxon>
        <taxon>Agaricomycetes</taxon>
        <taxon>Agaricomycetidae</taxon>
        <taxon>Agaricales</taxon>
        <taxon>Agaricineae</taxon>
        <taxon>Psathyrellaceae</taxon>
        <taxon>Candolleomyces</taxon>
    </lineage>
</organism>
<gene>
    <name evidence="1" type="ORF">EST38_g8002</name>
</gene>